<dbReference type="InterPro" id="IPR011701">
    <property type="entry name" value="MFS"/>
</dbReference>
<dbReference type="Proteomes" id="UP000186666">
    <property type="component" value="Unassembled WGS sequence"/>
</dbReference>
<organism evidence="9 10">
    <name type="scientific">Paenibacillus macquariensis</name>
    <dbReference type="NCBI Taxonomy" id="948756"/>
    <lineage>
        <taxon>Bacteria</taxon>
        <taxon>Bacillati</taxon>
        <taxon>Bacillota</taxon>
        <taxon>Bacilli</taxon>
        <taxon>Bacillales</taxon>
        <taxon>Paenibacillaceae</taxon>
        <taxon>Paenibacillus</taxon>
    </lineage>
</organism>
<keyword evidence="4 7" id="KW-0812">Transmembrane</keyword>
<evidence type="ECO:0000256" key="4">
    <source>
        <dbReference type="ARBA" id="ARBA00022692"/>
    </source>
</evidence>
<feature type="transmembrane region" description="Helical" evidence="7">
    <location>
        <begin position="381"/>
        <end position="398"/>
    </location>
</feature>
<keyword evidence="5 7" id="KW-1133">Transmembrane helix</keyword>
<dbReference type="PROSITE" id="PS50850">
    <property type="entry name" value="MFS"/>
    <property type="match status" value="1"/>
</dbReference>
<feature type="domain" description="Major facilitator superfamily (MFS) profile" evidence="8">
    <location>
        <begin position="1"/>
        <end position="405"/>
    </location>
</feature>
<dbReference type="PANTHER" id="PTHR23517:SF3">
    <property type="entry name" value="INTEGRAL MEMBRANE TRANSPORT PROTEIN"/>
    <property type="match status" value="1"/>
</dbReference>
<dbReference type="EMBL" id="FTNK01000012">
    <property type="protein sequence ID" value="SIR38848.1"/>
    <property type="molecule type" value="Genomic_DNA"/>
</dbReference>
<accession>A0ABY1K822</accession>
<feature type="transmembrane region" description="Helical" evidence="7">
    <location>
        <begin position="263"/>
        <end position="285"/>
    </location>
</feature>
<proteinExistence type="predicted"/>
<evidence type="ECO:0000256" key="3">
    <source>
        <dbReference type="ARBA" id="ARBA00022475"/>
    </source>
</evidence>
<feature type="transmembrane region" description="Helical" evidence="7">
    <location>
        <begin position="139"/>
        <end position="161"/>
    </location>
</feature>
<dbReference type="RefSeq" id="WP_068586306.1">
    <property type="nucleotide sequence ID" value="NZ_FTNK01000012.1"/>
</dbReference>
<evidence type="ECO:0000256" key="6">
    <source>
        <dbReference type="ARBA" id="ARBA00023136"/>
    </source>
</evidence>
<feature type="transmembrane region" description="Helical" evidence="7">
    <location>
        <begin position="173"/>
        <end position="192"/>
    </location>
</feature>
<dbReference type="Gene3D" id="1.20.1250.20">
    <property type="entry name" value="MFS general substrate transporter like domains"/>
    <property type="match status" value="1"/>
</dbReference>
<evidence type="ECO:0000256" key="7">
    <source>
        <dbReference type="SAM" id="Phobius"/>
    </source>
</evidence>
<feature type="transmembrane region" description="Helical" evidence="7">
    <location>
        <begin position="103"/>
        <end position="127"/>
    </location>
</feature>
<feature type="transmembrane region" description="Helical" evidence="7">
    <location>
        <begin position="80"/>
        <end position="97"/>
    </location>
</feature>
<dbReference type="Pfam" id="PF07690">
    <property type="entry name" value="MFS_1"/>
    <property type="match status" value="1"/>
</dbReference>
<reference evidence="9 10" key="1">
    <citation type="submission" date="2017-01" db="EMBL/GenBank/DDBJ databases">
        <authorList>
            <person name="Varghese N."/>
            <person name="Submissions S."/>
        </authorList>
    </citation>
    <scope>NUCLEOTIDE SEQUENCE [LARGE SCALE GENOMIC DNA]</scope>
    <source>
        <strain evidence="9 10">ATCC 23464</strain>
    </source>
</reference>
<evidence type="ECO:0000313" key="9">
    <source>
        <dbReference type="EMBL" id="SIR38848.1"/>
    </source>
</evidence>
<protein>
    <submittedName>
        <fullName evidence="9">Predicted arabinose efflux permease, MFS family</fullName>
    </submittedName>
</protein>
<keyword evidence="6 7" id="KW-0472">Membrane</keyword>
<comment type="caution">
    <text evidence="9">The sequence shown here is derived from an EMBL/GenBank/DDBJ whole genome shotgun (WGS) entry which is preliminary data.</text>
</comment>
<evidence type="ECO:0000256" key="2">
    <source>
        <dbReference type="ARBA" id="ARBA00022448"/>
    </source>
</evidence>
<dbReference type="InterPro" id="IPR020846">
    <property type="entry name" value="MFS_dom"/>
</dbReference>
<dbReference type="SUPFAM" id="SSF103473">
    <property type="entry name" value="MFS general substrate transporter"/>
    <property type="match status" value="1"/>
</dbReference>
<evidence type="ECO:0000256" key="5">
    <source>
        <dbReference type="ARBA" id="ARBA00022989"/>
    </source>
</evidence>
<dbReference type="InterPro" id="IPR036259">
    <property type="entry name" value="MFS_trans_sf"/>
</dbReference>
<feature type="transmembrane region" description="Helical" evidence="7">
    <location>
        <begin position="292"/>
        <end position="311"/>
    </location>
</feature>
<name>A0ABY1K822_9BACL</name>
<dbReference type="PANTHER" id="PTHR23517">
    <property type="entry name" value="RESISTANCE PROTEIN MDTM, PUTATIVE-RELATED-RELATED"/>
    <property type="match status" value="1"/>
</dbReference>
<comment type="subcellular location">
    <subcellularLocation>
        <location evidence="1">Cell membrane</location>
        <topology evidence="1">Multi-pass membrane protein</topology>
    </subcellularLocation>
</comment>
<feature type="transmembrane region" description="Helical" evidence="7">
    <location>
        <begin position="356"/>
        <end position="375"/>
    </location>
</feature>
<evidence type="ECO:0000256" key="1">
    <source>
        <dbReference type="ARBA" id="ARBA00004651"/>
    </source>
</evidence>
<keyword evidence="3" id="KW-1003">Cell membrane</keyword>
<gene>
    <name evidence="9" type="ORF">SAMN05421578_112139</name>
</gene>
<sequence>MSDYLKDLLRLPVGVRRFLMTEALYGIGIGLYALVLNLHLLSKGLKEDQIGALVSVGILIMGVLAIPVSLLANRLGRKKLLIIGVLFVAAGNILYAISGEIVYFYVAQVLVSIGLTLVETTEVQLLFNYCSSRKEEMRAFSLMFAVFTAFTGVGTLIAGYLPSGAGDGEGYRTALLLAGLVLVIHGVIRGLLLPAESSVILKENSHETIRTREILPRLKLKLPSSKLWLFSVFMALLGGALAITGSFLNVIVKYRLDWLDDNVSLLLAVAGIVLFVCSLLTPYMMERFGQHYAIIFVFLINIVLFTALFWLMPVWMFTILFLIRGGAATMLSNLVDSQLMSALKERERNLFAGMRSVFRSVGSSIATFYAGLILTGADYQMPFLVTAVVLGIGLIYYMRWVRPLLD</sequence>
<evidence type="ECO:0000313" key="10">
    <source>
        <dbReference type="Proteomes" id="UP000186666"/>
    </source>
</evidence>
<keyword evidence="10" id="KW-1185">Reference proteome</keyword>
<feature type="transmembrane region" description="Helical" evidence="7">
    <location>
        <begin position="21"/>
        <end position="40"/>
    </location>
</feature>
<feature type="transmembrane region" description="Helical" evidence="7">
    <location>
        <begin position="317"/>
        <end position="335"/>
    </location>
</feature>
<feature type="transmembrane region" description="Helical" evidence="7">
    <location>
        <begin position="52"/>
        <end position="73"/>
    </location>
</feature>
<evidence type="ECO:0000259" key="8">
    <source>
        <dbReference type="PROSITE" id="PS50850"/>
    </source>
</evidence>
<keyword evidence="2" id="KW-0813">Transport</keyword>
<feature type="transmembrane region" description="Helical" evidence="7">
    <location>
        <begin position="227"/>
        <end position="251"/>
    </location>
</feature>
<dbReference type="InterPro" id="IPR050171">
    <property type="entry name" value="MFS_Transporters"/>
</dbReference>